<dbReference type="InterPro" id="IPR039574">
    <property type="entry name" value="OGFr"/>
</dbReference>
<name>A0A4P5ZCP6_PLAAG</name>
<dbReference type="PANTHER" id="PTHR14015">
    <property type="entry name" value="OPIOID GROWTH FACTOR RECEPTOR OGFR ZETA-TYPE OPIOID RECEPTOR"/>
    <property type="match status" value="1"/>
</dbReference>
<dbReference type="GO" id="GO:0140625">
    <property type="term" value="F:opioid growth factor receptor activity"/>
    <property type="evidence" value="ECO:0007669"/>
    <property type="project" value="InterPro"/>
</dbReference>
<feature type="domain" description="Opioid growth factor receptor (OGFr) conserved" evidence="1">
    <location>
        <begin position="24"/>
        <end position="175"/>
    </location>
</feature>
<evidence type="ECO:0000313" key="3">
    <source>
        <dbReference type="Proteomes" id="UP000299794"/>
    </source>
</evidence>
<evidence type="ECO:0000313" key="2">
    <source>
        <dbReference type="EMBL" id="GDZ93808.1"/>
    </source>
</evidence>
<comment type="caution">
    <text evidence="2">The sequence shown here is derived from an EMBL/GenBank/DDBJ whole genome shotgun (WGS) entry which is preliminary data.</text>
</comment>
<dbReference type="Pfam" id="PF04664">
    <property type="entry name" value="OGFr_N"/>
    <property type="match status" value="1"/>
</dbReference>
<reference evidence="3" key="1">
    <citation type="submission" date="2019-02" db="EMBL/GenBank/DDBJ databases">
        <title>Draft genome sequence of Planktothrix agardhii NIES-905.</title>
        <authorList>
            <person name="Yamaguchi H."/>
            <person name="Suzuki S."/>
            <person name="Kawachi M."/>
        </authorList>
    </citation>
    <scope>NUCLEOTIDE SEQUENCE [LARGE SCALE GENOMIC DNA]</scope>
    <source>
        <strain evidence="3">CCAP 1459/11A</strain>
    </source>
</reference>
<dbReference type="RefSeq" id="WP_141294096.1">
    <property type="nucleotide sequence ID" value="NZ_BJCD01000037.1"/>
</dbReference>
<gene>
    <name evidence="2" type="ORF">PA905_16480</name>
</gene>
<evidence type="ECO:0000259" key="1">
    <source>
        <dbReference type="Pfam" id="PF04664"/>
    </source>
</evidence>
<protein>
    <submittedName>
        <fullName evidence="2">Opioid growth factor</fullName>
    </submittedName>
</protein>
<proteinExistence type="predicted"/>
<sequence length="181" mass="21698">MNSNNQDILILFYLGLSPDAQGRKIEDIWQWKHDRLEYTHDYIQWLFPLLEKSNFNRNAPTLNPSIIETFKNTPELKQRLRQSLLLMLDFYGLKLESQPSQEIKIIKGENYQQRKTNWIDWRDHNYLRLTRILTSLRLLGLENEAKALFKCLDEIYQEEKDKIGSETYSYWKNAVGLDNKI</sequence>
<dbReference type="AlphaFoldDB" id="A0A4P5ZCP6"/>
<dbReference type="InterPro" id="IPR006757">
    <property type="entry name" value="OGF_rcpt"/>
</dbReference>
<accession>A0A4P5ZCP6</accession>
<dbReference type="Proteomes" id="UP000299794">
    <property type="component" value="Unassembled WGS sequence"/>
</dbReference>
<dbReference type="PANTHER" id="PTHR14015:SF2">
    <property type="entry name" value="OPIOID GROWTH FACTOR RECEPTOR (OGFR) CONSERVED DOMAIN-CONTAINING PROTEIN"/>
    <property type="match status" value="1"/>
</dbReference>
<dbReference type="GO" id="GO:0016020">
    <property type="term" value="C:membrane"/>
    <property type="evidence" value="ECO:0007669"/>
    <property type="project" value="InterPro"/>
</dbReference>
<organism evidence="2 3">
    <name type="scientific">Planktothrix agardhii CCAP 1459/11A</name>
    <dbReference type="NCBI Taxonomy" id="282420"/>
    <lineage>
        <taxon>Bacteria</taxon>
        <taxon>Bacillati</taxon>
        <taxon>Cyanobacteriota</taxon>
        <taxon>Cyanophyceae</taxon>
        <taxon>Oscillatoriophycideae</taxon>
        <taxon>Oscillatoriales</taxon>
        <taxon>Microcoleaceae</taxon>
        <taxon>Planktothrix</taxon>
    </lineage>
</organism>
<dbReference type="EMBL" id="BJCD01000037">
    <property type="protein sequence ID" value="GDZ93808.1"/>
    <property type="molecule type" value="Genomic_DNA"/>
</dbReference>